<feature type="region of interest" description="Disordered" evidence="1">
    <location>
        <begin position="80"/>
        <end position="116"/>
    </location>
</feature>
<dbReference type="AlphaFoldDB" id="A0A0F2LU54"/>
<evidence type="ECO:0000313" key="3">
    <source>
        <dbReference type="Proteomes" id="UP000033710"/>
    </source>
</evidence>
<proteinExistence type="predicted"/>
<feature type="region of interest" description="Disordered" evidence="1">
    <location>
        <begin position="1"/>
        <end position="62"/>
    </location>
</feature>
<feature type="compositionally biased region" description="Basic and acidic residues" evidence="1">
    <location>
        <begin position="98"/>
        <end position="116"/>
    </location>
</feature>
<name>A0A0F2LU54_SPOSC</name>
<evidence type="ECO:0000256" key="1">
    <source>
        <dbReference type="SAM" id="MobiDB-lite"/>
    </source>
</evidence>
<feature type="compositionally biased region" description="Polar residues" evidence="1">
    <location>
        <begin position="52"/>
        <end position="62"/>
    </location>
</feature>
<comment type="caution">
    <text evidence="2">The sequence shown here is derived from an EMBL/GenBank/DDBJ whole genome shotgun (WGS) entry which is preliminary data.</text>
</comment>
<protein>
    <submittedName>
        <fullName evidence="2">Uncharacterized protein</fullName>
    </submittedName>
</protein>
<evidence type="ECO:0000313" key="2">
    <source>
        <dbReference type="EMBL" id="KJR80998.1"/>
    </source>
</evidence>
<dbReference type="EMBL" id="AXCR01000012">
    <property type="protein sequence ID" value="KJR80998.1"/>
    <property type="molecule type" value="Genomic_DNA"/>
</dbReference>
<dbReference type="GeneID" id="27667689"/>
<reference evidence="2 3" key="2">
    <citation type="journal article" date="2015" name="Eukaryot. Cell">
        <title>Asexual propagation of a virulent clone complex in a human and feline outbreak of sporotrichosis.</title>
        <authorList>
            <person name="Teixeira Mde M."/>
            <person name="Rodrigues A.M."/>
            <person name="Tsui C.K."/>
            <person name="de Almeida L.G."/>
            <person name="Van Diepeningen A.D."/>
            <person name="van den Ende B.G."/>
            <person name="Fernandes G.F."/>
            <person name="Kano R."/>
            <person name="Hamelin R.C."/>
            <person name="Lopes-Bezerra L.M."/>
            <person name="Vasconcelos A.T."/>
            <person name="de Hoog S."/>
            <person name="de Camargo Z.P."/>
            <person name="Felipe M.S."/>
        </authorList>
    </citation>
    <scope>NUCLEOTIDE SEQUENCE [LARGE SCALE GENOMIC DNA]</scope>
    <source>
        <strain evidence="2 3">1099-18</strain>
    </source>
</reference>
<dbReference type="KEGG" id="ssck:SPSK_05671"/>
<organism evidence="2 3">
    <name type="scientific">Sporothrix schenckii 1099-18</name>
    <dbReference type="NCBI Taxonomy" id="1397361"/>
    <lineage>
        <taxon>Eukaryota</taxon>
        <taxon>Fungi</taxon>
        <taxon>Dikarya</taxon>
        <taxon>Ascomycota</taxon>
        <taxon>Pezizomycotina</taxon>
        <taxon>Sordariomycetes</taxon>
        <taxon>Sordariomycetidae</taxon>
        <taxon>Ophiostomatales</taxon>
        <taxon>Ophiostomataceae</taxon>
        <taxon>Sporothrix</taxon>
    </lineage>
</organism>
<dbReference type="Proteomes" id="UP000033710">
    <property type="component" value="Unassembled WGS sequence"/>
</dbReference>
<dbReference type="RefSeq" id="XP_016583674.1">
    <property type="nucleotide sequence ID" value="XM_016732412.1"/>
</dbReference>
<gene>
    <name evidence="2" type="ORF">SPSK_05671</name>
</gene>
<reference evidence="2 3" key="1">
    <citation type="journal article" date="2014" name="BMC Genomics">
        <title>Comparative genomics of the major fungal agents of human and animal Sporotrichosis: Sporothrix schenckii and Sporothrix brasiliensis.</title>
        <authorList>
            <person name="Teixeira M.M."/>
            <person name="de Almeida L.G."/>
            <person name="Kubitschek-Barreira P."/>
            <person name="Alves F.L."/>
            <person name="Kioshima E.S."/>
            <person name="Abadio A.K."/>
            <person name="Fernandes L."/>
            <person name="Derengowski L.S."/>
            <person name="Ferreira K.S."/>
            <person name="Souza R.C."/>
            <person name="Ruiz J.C."/>
            <person name="de Andrade N.C."/>
            <person name="Paes H.C."/>
            <person name="Nicola A.M."/>
            <person name="Albuquerque P."/>
            <person name="Gerber A.L."/>
            <person name="Martins V.P."/>
            <person name="Peconick L.D."/>
            <person name="Neto A.V."/>
            <person name="Chaucanez C.B."/>
            <person name="Silva P.A."/>
            <person name="Cunha O.L."/>
            <person name="de Oliveira F.F."/>
            <person name="dos Santos T.C."/>
            <person name="Barros A.L."/>
            <person name="Soares M.A."/>
            <person name="de Oliveira L.M."/>
            <person name="Marini M.M."/>
            <person name="Villalobos-Duno H."/>
            <person name="Cunha M.M."/>
            <person name="de Hoog S."/>
            <person name="da Silveira J.F."/>
            <person name="Henrissat B."/>
            <person name="Nino-Vega G.A."/>
            <person name="Cisalpino P.S."/>
            <person name="Mora-Montes H.M."/>
            <person name="Almeida S.R."/>
            <person name="Stajich J.E."/>
            <person name="Lopes-Bezerra L.M."/>
            <person name="Vasconcelos A.T."/>
            <person name="Felipe M.S."/>
        </authorList>
    </citation>
    <scope>NUCLEOTIDE SEQUENCE [LARGE SCALE GENOMIC DNA]</scope>
    <source>
        <strain evidence="2 3">1099-18</strain>
    </source>
</reference>
<dbReference type="VEuPathDB" id="FungiDB:SPSK_05671"/>
<sequence length="116" mass="12717">MPGCLDIDRHLGQGTDGPKGTKAVSWPTDNKRMHENDGSLQKQHNNKKRNSQADNASGDTVANTKYAAVGRLDVRAAGCMQKMEAERNPEAPQARTRAKAEDDKDKGDQRDSVEVK</sequence>
<feature type="compositionally biased region" description="Basic and acidic residues" evidence="1">
    <location>
        <begin position="1"/>
        <end position="11"/>
    </location>
</feature>
<accession>A0A0F2LU54</accession>